<dbReference type="Proteomes" id="UP001165378">
    <property type="component" value="Unassembled WGS sequence"/>
</dbReference>
<name>A0AA41Q558_9ACTN</name>
<evidence type="ECO:0008006" key="3">
    <source>
        <dbReference type="Google" id="ProtNLM"/>
    </source>
</evidence>
<comment type="caution">
    <text evidence="1">The sequence shown here is derived from an EMBL/GenBank/DDBJ whole genome shotgun (WGS) entry which is preliminary data.</text>
</comment>
<organism evidence="1 2">
    <name type="scientific">Yinghuangia soli</name>
    <dbReference type="NCBI Taxonomy" id="2908204"/>
    <lineage>
        <taxon>Bacteria</taxon>
        <taxon>Bacillati</taxon>
        <taxon>Actinomycetota</taxon>
        <taxon>Actinomycetes</taxon>
        <taxon>Kitasatosporales</taxon>
        <taxon>Streptomycetaceae</taxon>
        <taxon>Yinghuangia</taxon>
    </lineage>
</organism>
<dbReference type="AlphaFoldDB" id="A0AA41Q558"/>
<reference evidence="1" key="1">
    <citation type="submission" date="2022-01" db="EMBL/GenBank/DDBJ databases">
        <title>Genome-Based Taxonomic Classification of the Phylum Actinobacteria.</title>
        <authorList>
            <person name="Gao Y."/>
        </authorList>
    </citation>
    <scope>NUCLEOTIDE SEQUENCE</scope>
    <source>
        <strain evidence="1">KLBMP 8922</strain>
    </source>
</reference>
<evidence type="ECO:0000313" key="2">
    <source>
        <dbReference type="Proteomes" id="UP001165378"/>
    </source>
</evidence>
<keyword evidence="2" id="KW-1185">Reference proteome</keyword>
<dbReference type="EMBL" id="JAKFHA010000026">
    <property type="protein sequence ID" value="MCF2531775.1"/>
    <property type="molecule type" value="Genomic_DNA"/>
</dbReference>
<gene>
    <name evidence="1" type="ORF">LZ495_31785</name>
</gene>
<protein>
    <recommendedName>
        <fullName evidence="3">DUF2867 domain-containing protein</fullName>
    </recommendedName>
</protein>
<evidence type="ECO:0000313" key="1">
    <source>
        <dbReference type="EMBL" id="MCF2531775.1"/>
    </source>
</evidence>
<accession>A0AA41Q558</accession>
<proteinExistence type="predicted"/>
<dbReference type="RefSeq" id="WP_235056421.1">
    <property type="nucleotide sequence ID" value="NZ_JAKFHA010000026.1"/>
</dbReference>
<sequence length="176" mass="20537">MSLDDVIPDWHFREHHSIEVDAYADTVFRAVEEVTWREVPVFRALMALRMFGDPARDPRIFASMTQEGFAVLDRRDNEIVLGTVMKIGFGKHRELPADLPAEAFLKFGEPGYLKAAVNFRRHGSTVSTETRVWATDERTRRRFRAYWMVIRGPSGMIRRVWLKAIRERAENEPVFL</sequence>